<sequence>MFIISFLFMIGITERPFPYLWEMTDEQKNNAILRLSLPEKVSEEIKTVAKQIEHNWNTGNHTYALKLLSEHSEFNNAGYSIQWKSPIKSSILWGDDVLISQEDSLYTVDLAYDPYSGHLFSVIANRNSITFNWIALFSPDTGKTWTEVFRRSENYDKYLGVDCAVLAGYFWVAYEDYTYYVTVERFSAVDGSYDSSYATKLAVQSPGIAIIDVRLGSTNEFNPNGNIYCLALLTNQIVCTVSDTAGATWTELFRDNRSVFATKAPDLAVTNKGSTPYIWYSYIGENDSLYAGKYLDSLFKFGPFDRADTSINTFTSIAAIGDTVMCLYNRPNGTLGVILYRITYNGGSNWYWSFTHDTSAYVAYQADITRKGVNSLAYCFTGWATSNFSYSGWFRYRDFSVGFSDYEIFADNAPVNDIKPEIVKIDTATLGIAYISASLRRAFFDKRDWVGIDEKTENTGLTLLLAPSMVRGSESIIYRTEKKAELSIVIYDVSGRVIRNIRHKNLPPGTHRENIQPPSTGIYLYRIKSGTQEINGKFIYLRI</sequence>
<protein>
    <submittedName>
        <fullName evidence="1">T9SS type A sorting domain-containing protein</fullName>
    </submittedName>
</protein>
<dbReference type="NCBIfam" id="TIGR04183">
    <property type="entry name" value="Por_Secre_tail"/>
    <property type="match status" value="1"/>
</dbReference>
<reference evidence="1" key="1">
    <citation type="journal article" date="2020" name="mSystems">
        <title>Genome- and Community-Level Interaction Insights into Carbon Utilization and Element Cycling Functions of Hydrothermarchaeota in Hydrothermal Sediment.</title>
        <authorList>
            <person name="Zhou Z."/>
            <person name="Liu Y."/>
            <person name="Xu W."/>
            <person name="Pan J."/>
            <person name="Luo Z.H."/>
            <person name="Li M."/>
        </authorList>
    </citation>
    <scope>NUCLEOTIDE SEQUENCE [LARGE SCALE GENOMIC DNA]</scope>
    <source>
        <strain evidence="1">HyVt-102</strain>
    </source>
</reference>
<gene>
    <name evidence="1" type="ORF">ENF18_08930</name>
</gene>
<name>A0A7C0VBS4_UNCW3</name>
<accession>A0A7C0VBS4</accession>
<dbReference type="Proteomes" id="UP000885847">
    <property type="component" value="Unassembled WGS sequence"/>
</dbReference>
<proteinExistence type="predicted"/>
<dbReference type="AlphaFoldDB" id="A0A7C0VBS4"/>
<comment type="caution">
    <text evidence="1">The sequence shown here is derived from an EMBL/GenBank/DDBJ whole genome shotgun (WGS) entry which is preliminary data.</text>
</comment>
<organism evidence="1">
    <name type="scientific">candidate division WOR-3 bacterium</name>
    <dbReference type="NCBI Taxonomy" id="2052148"/>
    <lineage>
        <taxon>Bacteria</taxon>
        <taxon>Bacteria division WOR-3</taxon>
    </lineage>
</organism>
<evidence type="ECO:0000313" key="1">
    <source>
        <dbReference type="EMBL" id="HDI83896.1"/>
    </source>
</evidence>
<dbReference type="EMBL" id="DQWE01000412">
    <property type="protein sequence ID" value="HDI83896.1"/>
    <property type="molecule type" value="Genomic_DNA"/>
</dbReference>
<dbReference type="InterPro" id="IPR026444">
    <property type="entry name" value="Secre_tail"/>
</dbReference>